<organism evidence="4 5">
    <name type="scientific">Limnoraphis robusta CCNP1315</name>
    <dbReference type="NCBI Taxonomy" id="3110306"/>
    <lineage>
        <taxon>Bacteria</taxon>
        <taxon>Bacillati</taxon>
        <taxon>Cyanobacteriota</taxon>
        <taxon>Cyanophyceae</taxon>
        <taxon>Oscillatoriophycideae</taxon>
        <taxon>Oscillatoriales</taxon>
        <taxon>Sirenicapillariaceae</taxon>
        <taxon>Limnoraphis</taxon>
    </lineage>
</organism>
<dbReference type="EMBL" id="JAYGHT010000199">
    <property type="protein sequence ID" value="MEA5523057.1"/>
    <property type="molecule type" value="Genomic_DNA"/>
</dbReference>
<evidence type="ECO:0000313" key="4">
    <source>
        <dbReference type="EMBL" id="MEA5523057.1"/>
    </source>
</evidence>
<protein>
    <recommendedName>
        <fullName evidence="6">Glycosyltransferase RgtA/B/C/D-like domain-containing protein</fullName>
    </recommendedName>
</protein>
<feature type="transmembrane region" description="Helical" evidence="3">
    <location>
        <begin position="137"/>
        <end position="159"/>
    </location>
</feature>
<keyword evidence="3" id="KW-1133">Transmembrane helix</keyword>
<proteinExistence type="predicted"/>
<reference evidence="4 5" key="1">
    <citation type="submission" date="2023-12" db="EMBL/GenBank/DDBJ databases">
        <title>Baltic Sea Cyanobacteria.</title>
        <authorList>
            <person name="Delbaje E."/>
            <person name="Fewer D.P."/>
            <person name="Shishido T.K."/>
        </authorList>
    </citation>
    <scope>NUCLEOTIDE SEQUENCE [LARGE SCALE GENOMIC DNA]</scope>
    <source>
        <strain evidence="4 5">CCNP 1315</strain>
    </source>
</reference>
<evidence type="ECO:0008006" key="6">
    <source>
        <dbReference type="Google" id="ProtNLM"/>
    </source>
</evidence>
<sequence>MNYQPDFSSLSRPEKQLWKFPYRIYSLLFVALMVSCGILAYSPVLDNFFLSDDFVLIALFSKLGAWGLWVNQQHGQSLFFRPVLSLISFLDYQLWGLNPLGYHLTNLFFHLMNSLAVGWIAFFLAKYLKFERIYQNFLPYLAAFIFLLLPCHTEVVSWISARTDGVATFFGLFSFALYLAYKCYFKPRFLMISSVFFLAALLSKESVVTYPGLIILFEFYEYFIQQNYRNSMAARFSICSLYIWTLIIYFGTRFIKLGELVGGYGEDVHLSFDLYRIVQNLVIYPTRVFLDPRLESNFQFWLFAFLGLVLLFLGCLGVCWRCRPKFSEVPALLVFLIAAFLTVVLPAINVSVSTVDTQGERYLYFASGFAAIFMAIILTVILQNIALIIIVSTVILMFWGTSVYDLNQNWNTAAEISKNILVSLQQIPKDRVIINSLPDNYRGAYIYRTGLIQGLYLFDESNKFQIKFNRTKINPAFENVNFSTDNIQIVMNHSLVEPSDSILMSNPETGVYQFKLSNPQASFYAWKKNDLETEDYQVTNLDYHQYELRFLDLTRAKDLVFYSSGKLVDQL</sequence>
<evidence type="ECO:0000256" key="3">
    <source>
        <dbReference type="SAM" id="Phobius"/>
    </source>
</evidence>
<feature type="transmembrane region" description="Helical" evidence="3">
    <location>
        <begin position="107"/>
        <end position="125"/>
    </location>
</feature>
<comment type="caution">
    <text evidence="4">The sequence shown here is derived from an EMBL/GenBank/DDBJ whole genome shotgun (WGS) entry which is preliminary data.</text>
</comment>
<feature type="transmembrane region" description="Helical" evidence="3">
    <location>
        <begin position="20"/>
        <end position="42"/>
    </location>
</feature>
<feature type="transmembrane region" description="Helical" evidence="3">
    <location>
        <begin position="165"/>
        <end position="181"/>
    </location>
</feature>
<keyword evidence="1" id="KW-0677">Repeat</keyword>
<dbReference type="PANTHER" id="PTHR44227:SF3">
    <property type="entry name" value="PROTEIN O-MANNOSYL-TRANSFERASE TMTC4"/>
    <property type="match status" value="1"/>
</dbReference>
<feature type="transmembrane region" description="Helical" evidence="3">
    <location>
        <begin position="54"/>
        <end position="71"/>
    </location>
</feature>
<dbReference type="Proteomes" id="UP001301728">
    <property type="component" value="Unassembled WGS sequence"/>
</dbReference>
<feature type="transmembrane region" description="Helical" evidence="3">
    <location>
        <begin position="298"/>
        <end position="320"/>
    </location>
</feature>
<evidence type="ECO:0000256" key="1">
    <source>
        <dbReference type="ARBA" id="ARBA00022737"/>
    </source>
</evidence>
<gene>
    <name evidence="4" type="ORF">VB854_29420</name>
</gene>
<feature type="transmembrane region" description="Helical" evidence="3">
    <location>
        <begin position="236"/>
        <end position="255"/>
    </location>
</feature>
<dbReference type="InterPro" id="IPR052346">
    <property type="entry name" value="O-mannosyl-transferase_TMTC"/>
</dbReference>
<dbReference type="RefSeq" id="WP_323276092.1">
    <property type="nucleotide sequence ID" value="NZ_JAYGHT010000199.1"/>
</dbReference>
<keyword evidence="5" id="KW-1185">Reference proteome</keyword>
<feature type="transmembrane region" description="Helical" evidence="3">
    <location>
        <begin position="78"/>
        <end position="95"/>
    </location>
</feature>
<keyword evidence="2" id="KW-0802">TPR repeat</keyword>
<feature type="transmembrane region" description="Helical" evidence="3">
    <location>
        <begin position="332"/>
        <end position="350"/>
    </location>
</feature>
<feature type="transmembrane region" description="Helical" evidence="3">
    <location>
        <begin position="362"/>
        <end position="380"/>
    </location>
</feature>
<keyword evidence="3" id="KW-0472">Membrane</keyword>
<evidence type="ECO:0000313" key="5">
    <source>
        <dbReference type="Proteomes" id="UP001301728"/>
    </source>
</evidence>
<evidence type="ECO:0000256" key="2">
    <source>
        <dbReference type="ARBA" id="ARBA00022803"/>
    </source>
</evidence>
<dbReference type="PANTHER" id="PTHR44227">
    <property type="match status" value="1"/>
</dbReference>
<name>A0ABU5U767_9CYAN</name>
<accession>A0ABU5U767</accession>
<keyword evidence="3" id="KW-0812">Transmembrane</keyword>